<comment type="similarity">
    <text evidence="1">Belongs to the HEATR5 family.</text>
</comment>
<reference evidence="2" key="1">
    <citation type="submission" date="2019-06" db="EMBL/GenBank/DDBJ databases">
        <title>Genomics analysis of Aphanomyces spp. identifies a new class of oomycete effector associated with host adaptation.</title>
        <authorList>
            <person name="Gaulin E."/>
        </authorList>
    </citation>
    <scope>NUCLEOTIDE SEQUENCE</scope>
    <source>
        <strain evidence="2">CBS 578.67</strain>
    </source>
</reference>
<dbReference type="Gene3D" id="1.25.10.10">
    <property type="entry name" value="Leucine-rich Repeat Variant"/>
    <property type="match status" value="1"/>
</dbReference>
<dbReference type="SUPFAM" id="SSF48371">
    <property type="entry name" value="ARM repeat"/>
    <property type="match status" value="1"/>
</dbReference>
<comment type="caution">
    <text evidence="2">The sequence shown here is derived from an EMBL/GenBank/DDBJ whole genome shotgun (WGS) entry which is preliminary data.</text>
</comment>
<evidence type="ECO:0000313" key="2">
    <source>
        <dbReference type="EMBL" id="KAF0683020.1"/>
    </source>
</evidence>
<dbReference type="InterPro" id="IPR046837">
    <property type="entry name" value="Laa1/Sip1/HEATR5-like_HEAT"/>
</dbReference>
<dbReference type="GO" id="GO:0005829">
    <property type="term" value="C:cytosol"/>
    <property type="evidence" value="ECO:0007669"/>
    <property type="project" value="GOC"/>
</dbReference>
<dbReference type="GO" id="GO:0042147">
    <property type="term" value="P:retrograde transport, endosome to Golgi"/>
    <property type="evidence" value="ECO:0007669"/>
    <property type="project" value="TreeGrafter"/>
</dbReference>
<dbReference type="PANTHER" id="PTHR21663">
    <property type="entry name" value="HYPOTHETICAL HEAT DOMAIN-CONTAINING"/>
    <property type="match status" value="1"/>
</dbReference>
<organism evidence="2">
    <name type="scientific">Aphanomyces stellatus</name>
    <dbReference type="NCBI Taxonomy" id="120398"/>
    <lineage>
        <taxon>Eukaryota</taxon>
        <taxon>Sar</taxon>
        <taxon>Stramenopiles</taxon>
        <taxon>Oomycota</taxon>
        <taxon>Saprolegniomycetes</taxon>
        <taxon>Saprolegniales</taxon>
        <taxon>Verrucalvaceae</taxon>
        <taxon>Aphanomyces</taxon>
    </lineage>
</organism>
<dbReference type="InterPro" id="IPR040108">
    <property type="entry name" value="Laa1/Sip1/HEATR5"/>
</dbReference>
<dbReference type="OrthoDB" id="192608at2759"/>
<dbReference type="PANTHER" id="PTHR21663:SF0">
    <property type="entry name" value="HEAT REPEAT-CONTAINING PROTEIN 5B"/>
    <property type="match status" value="1"/>
</dbReference>
<protein>
    <submittedName>
        <fullName evidence="2">Uncharacterized protein</fullName>
    </submittedName>
</protein>
<dbReference type="GO" id="GO:0006897">
    <property type="term" value="P:endocytosis"/>
    <property type="evidence" value="ECO:0007669"/>
    <property type="project" value="TreeGrafter"/>
</dbReference>
<evidence type="ECO:0000256" key="1">
    <source>
        <dbReference type="ARBA" id="ARBA00008304"/>
    </source>
</evidence>
<dbReference type="Pfam" id="PF20210">
    <property type="entry name" value="Laa1_Sip1_HTR5"/>
    <property type="match status" value="1"/>
</dbReference>
<dbReference type="GO" id="GO:0005794">
    <property type="term" value="C:Golgi apparatus"/>
    <property type="evidence" value="ECO:0007669"/>
    <property type="project" value="TreeGrafter"/>
</dbReference>
<name>A0A6A4XDP0_9STRA</name>
<dbReference type="GO" id="GO:0008104">
    <property type="term" value="P:intracellular protein localization"/>
    <property type="evidence" value="ECO:0007669"/>
    <property type="project" value="TreeGrafter"/>
</dbReference>
<dbReference type="InterPro" id="IPR011989">
    <property type="entry name" value="ARM-like"/>
</dbReference>
<accession>A0A6A4XDP0</accession>
<dbReference type="InterPro" id="IPR016024">
    <property type="entry name" value="ARM-type_fold"/>
</dbReference>
<proteinExistence type="inferred from homology"/>
<sequence length="1645" mass="175818">MSGSVKEQVEKVIPVLLEAAEHSAGDVNAHRKLLRSLCSVKITLANATAAQKKEATTTLVRTLMLAIQAYHAKQTGSDCVIQVFCDVLEVAYDGSAVSECMDVLVSKTSTLGAKLTVARAMAQWTYAQLHSASGYIPELMSLGGKHTKHVDMAVRHTLVASLARALTTFESHGVMHHPDAIKLAAKFITDKSPEIRAAVADLLDVVLAHTEPSDMASLDALFGVLAKALDDPAPDVRRAMAIHMGTTLSRYVVVSVDSSGAATATPGGVSPVKKPCKPPGPLASVDAAITFIKDAFGATSGVGGVFSSCAIMVATLCARCVDALTEPMFHNLVMALLSFLDLALPSANEYVRARNAVGFAFRGVAKTLNERDQHQWLRVVLATLDEPTLSHHQRLVLVVECSHLFHALGEASVVYAAPATVALGALLGHEKHSVRLEAAVALASLAVAVPYRRQAILDVVLTNLERAVAAALPPSTADTAALYALQGLSAALTHVFRMTKLDTSGFSVPLYDRVLGLAETMVASQFQPTLADPIWLTCTRAGWDILGALVAMHAPFTRTITTRLCGHWTQALAPQAREPAQELLRLEGAVVALYSWLVTSDASSSSSTMPLVAQLLHGTLASVHAMGVPSKQRAKVAKHRVVTWLLKCFACVPMSLVADSWISLLDFVAEFTTAQPLTSLARSSLVPPATTYLSSADQCVAPVRLVAGDGPDPMYSKELNLVLCLLQTDTALSDTELEAAYVDAFWGHSGRSGAAPTSSSPFTYVRMVDACVALFPTLFLALPDELQLRALQHFAGVLADPKISMDGVVNVSAMLLATTREAQLTSRRLMKPAAYHGATWPLTIQSMLLELVASNVDVVRRSAADALGITASLLSDPHIRVLVADLEAKVTGHRDDAASPLLAGSALALAHLKRSCGSRCAVDISLLYALNQDHVFSLAQPLRTWSLHAWSLLLECVNTSGDYDEQYVAPSLALIELQFLAGFRFPAPSSSSVLASSKKHAILRGTISVCVAIGQVLNSIVSALGPELVTGNVHLIDQLYALWDLLRMTPDPRVELEYLRFVEQLVLFAPSYFKATDLARIKRLVCDPATAPECRSIMLLILRILVERDPSLIHAEGLHLALFQALDAHEAAADWTQLPLLRGLHATGHTRQLAVHAVTEVQGCLTALLVTECGVQRLENGNKACEWLLFCRGIAVGGVTSIPPTESPRHNGSESGDAFSSAADLWRRTNARVCDTLNDVPCLHRRVREFAAHCVLAVLALVAKSPVAAIHFDVARTRDAIAASKSLNVNFVSLYVDELVTLACQLSAFSMDGFELQTLQSVGLTLLNVVCDHFATAVDPDVPDETILVQYQAQLSSTIRRAFAVADPPLPSPSPFAFRSAAPPSEHLRLEGAVTVAHVLANKIVADKVAVPRLLKFILLPDYHFDASMCDDVLRFRLSLTTLAAVARLSLALPPSSIDAAAYAPMWQDAVRDFCLLHVAPPAGAGEFSGAYFRTTADVDALKTTAIAHAPVLVAALAALPASDKRPLLTAALLFFAAAKPTDSVAAVLATLPSLLEWSTMDAATYDNVLETLLLLATHADDAVQLAALRALQLLVTKDGAAFVKTLDDAMTRDATLHQLHVATTVVLRAACTKRSARTDPALVL</sequence>
<gene>
    <name evidence="2" type="ORF">As57867_024795</name>
</gene>
<feature type="non-terminal residue" evidence="2">
    <location>
        <position position="1645"/>
    </location>
</feature>
<dbReference type="GO" id="GO:0016020">
    <property type="term" value="C:membrane"/>
    <property type="evidence" value="ECO:0007669"/>
    <property type="project" value="TreeGrafter"/>
</dbReference>
<dbReference type="EMBL" id="VJMH01007456">
    <property type="protein sequence ID" value="KAF0683020.1"/>
    <property type="molecule type" value="Genomic_DNA"/>
</dbReference>
<dbReference type="GO" id="GO:0030139">
    <property type="term" value="C:endocytic vesicle"/>
    <property type="evidence" value="ECO:0007669"/>
    <property type="project" value="TreeGrafter"/>
</dbReference>